<dbReference type="Gene3D" id="1.20.1250.20">
    <property type="entry name" value="MFS general substrate transporter like domains"/>
    <property type="match status" value="1"/>
</dbReference>
<evidence type="ECO:0000256" key="6">
    <source>
        <dbReference type="SAM" id="Phobius"/>
    </source>
</evidence>
<feature type="transmembrane region" description="Helical" evidence="6">
    <location>
        <begin position="228"/>
        <end position="256"/>
    </location>
</feature>
<keyword evidence="2" id="KW-1003">Cell membrane</keyword>
<dbReference type="InterPro" id="IPR036259">
    <property type="entry name" value="MFS_trans_sf"/>
</dbReference>
<gene>
    <name evidence="7" type="ORF">HF992_02995</name>
</gene>
<feature type="transmembrane region" description="Helical" evidence="6">
    <location>
        <begin position="385"/>
        <end position="403"/>
    </location>
</feature>
<dbReference type="Proteomes" id="UP000522720">
    <property type="component" value="Unassembled WGS sequence"/>
</dbReference>
<evidence type="ECO:0000313" key="7">
    <source>
        <dbReference type="EMBL" id="NKZ19820.1"/>
    </source>
</evidence>
<evidence type="ECO:0000256" key="1">
    <source>
        <dbReference type="ARBA" id="ARBA00004651"/>
    </source>
</evidence>
<feature type="transmembrane region" description="Helical" evidence="6">
    <location>
        <begin position="169"/>
        <end position="190"/>
    </location>
</feature>
<dbReference type="RefSeq" id="WP_168548572.1">
    <property type="nucleotide sequence ID" value="NZ_JAAXPR010000003.1"/>
</dbReference>
<sequence>MRLIKSNRFYRWSLLANLLTQFGSSLYNIVFVVYVAETFQSKLLVSLSNSIIMIPVLFQLWIAQKADETRHKGKWLVRIGWLQGIFFFIVAGLTGQATLFAFAMICLMNVLTDALASYHGNLFMPMVSHQIPTDDLVTAYSGFNIVAYLCAIGGQSLGIWLLSLTHQNFTLIAILNAVSFILSSVVLFSIRKELTHDPVMLQEKGRFLKKLQQTYQLARQTFAENGGLSFVSLFASLVILNVLSSAVLPILTIFYLNHQLFTLSYADTILLMQMVGMVGALIGNARPSGFFADKSLAFILKFEVLVIVLIALAGLLRLPSITIILLYGLDAYLTGKFNPKISAFWAKHIPENQLAQVRSLISTMVMLALPVGTAIFSGLSVYSLSLTWGIFLILALFPYLIIFRNM</sequence>
<protein>
    <submittedName>
        <fullName evidence="7">MFS transporter</fullName>
    </submittedName>
</protein>
<comment type="subcellular location">
    <subcellularLocation>
        <location evidence="1">Cell membrane</location>
        <topology evidence="1">Multi-pass membrane protein</topology>
    </subcellularLocation>
</comment>
<dbReference type="SUPFAM" id="SSF103473">
    <property type="entry name" value="MFS general substrate transporter"/>
    <property type="match status" value="1"/>
</dbReference>
<feature type="transmembrane region" description="Helical" evidence="6">
    <location>
        <begin position="262"/>
        <end position="283"/>
    </location>
</feature>
<evidence type="ECO:0000256" key="4">
    <source>
        <dbReference type="ARBA" id="ARBA00022989"/>
    </source>
</evidence>
<evidence type="ECO:0000256" key="3">
    <source>
        <dbReference type="ARBA" id="ARBA00022692"/>
    </source>
</evidence>
<feature type="transmembrane region" description="Helical" evidence="6">
    <location>
        <begin position="12"/>
        <end position="36"/>
    </location>
</feature>
<dbReference type="AlphaFoldDB" id="A0A7X6S0Z1"/>
<feature type="transmembrane region" description="Helical" evidence="6">
    <location>
        <begin position="139"/>
        <end position="163"/>
    </location>
</feature>
<keyword evidence="4 6" id="KW-1133">Transmembrane helix</keyword>
<organism evidence="7 8">
    <name type="scientific">Streptococcus ovuberis</name>
    <dbReference type="NCBI Taxonomy" id="1936207"/>
    <lineage>
        <taxon>Bacteria</taxon>
        <taxon>Bacillati</taxon>
        <taxon>Bacillota</taxon>
        <taxon>Bacilli</taxon>
        <taxon>Lactobacillales</taxon>
        <taxon>Streptococcaceae</taxon>
        <taxon>Streptococcus</taxon>
    </lineage>
</organism>
<dbReference type="EMBL" id="JAAXPR010000003">
    <property type="protein sequence ID" value="NKZ19820.1"/>
    <property type="molecule type" value="Genomic_DNA"/>
</dbReference>
<proteinExistence type="predicted"/>
<reference evidence="7 8" key="1">
    <citation type="submission" date="2020-04" db="EMBL/GenBank/DDBJ databases">
        <title>MicrobeNet Type strains.</title>
        <authorList>
            <person name="Nicholson A.C."/>
        </authorList>
    </citation>
    <scope>NUCLEOTIDE SEQUENCE [LARGE SCALE GENOMIC DNA]</scope>
    <source>
        <strain evidence="7 8">CCUG 69612</strain>
    </source>
</reference>
<keyword evidence="8" id="KW-1185">Reference proteome</keyword>
<name>A0A7X6S0Z1_9STRE</name>
<evidence type="ECO:0000313" key="8">
    <source>
        <dbReference type="Proteomes" id="UP000522720"/>
    </source>
</evidence>
<accession>A0A7X6S0Z1</accession>
<evidence type="ECO:0000256" key="2">
    <source>
        <dbReference type="ARBA" id="ARBA00022475"/>
    </source>
</evidence>
<comment type="caution">
    <text evidence="7">The sequence shown here is derived from an EMBL/GenBank/DDBJ whole genome shotgun (WGS) entry which is preliminary data.</text>
</comment>
<dbReference type="PANTHER" id="PTHR23513">
    <property type="entry name" value="INTEGRAL MEMBRANE EFFLUX PROTEIN-RELATED"/>
    <property type="match status" value="1"/>
</dbReference>
<keyword evidence="3 6" id="KW-0812">Transmembrane</keyword>
<feature type="transmembrane region" description="Helical" evidence="6">
    <location>
        <begin position="42"/>
        <end position="63"/>
    </location>
</feature>
<dbReference type="PANTHER" id="PTHR23513:SF6">
    <property type="entry name" value="MAJOR FACILITATOR SUPERFAMILY ASSOCIATED DOMAIN-CONTAINING PROTEIN"/>
    <property type="match status" value="1"/>
</dbReference>
<dbReference type="GO" id="GO:0005886">
    <property type="term" value="C:plasma membrane"/>
    <property type="evidence" value="ECO:0007669"/>
    <property type="project" value="UniProtKB-SubCell"/>
</dbReference>
<feature type="transmembrane region" description="Helical" evidence="6">
    <location>
        <begin position="360"/>
        <end position="379"/>
    </location>
</feature>
<keyword evidence="5 6" id="KW-0472">Membrane</keyword>
<evidence type="ECO:0000256" key="5">
    <source>
        <dbReference type="ARBA" id="ARBA00023136"/>
    </source>
</evidence>